<reference evidence="2 3" key="1">
    <citation type="submission" date="2020-01" db="EMBL/GenBank/DDBJ databases">
        <title>Insect and environment-associated Actinomycetes.</title>
        <authorList>
            <person name="Currrie C."/>
            <person name="Chevrette M."/>
            <person name="Carlson C."/>
            <person name="Stubbendieck R."/>
            <person name="Wendt-Pienkowski E."/>
        </authorList>
    </citation>
    <scope>NUCLEOTIDE SEQUENCE [LARGE SCALE GENOMIC DNA]</scope>
    <source>
        <strain evidence="2 3">SID14438</strain>
    </source>
</reference>
<dbReference type="Proteomes" id="UP000471648">
    <property type="component" value="Unassembled WGS sequence"/>
</dbReference>
<organism evidence="2 3">
    <name type="scientific">Streptomyces microflavus</name>
    <name type="common">Streptomyces lipmanii</name>
    <dbReference type="NCBI Taxonomy" id="1919"/>
    <lineage>
        <taxon>Bacteria</taxon>
        <taxon>Bacillati</taxon>
        <taxon>Actinomycetota</taxon>
        <taxon>Actinomycetes</taxon>
        <taxon>Kitasatosporales</taxon>
        <taxon>Streptomycetaceae</taxon>
        <taxon>Streptomyces</taxon>
    </lineage>
</organism>
<dbReference type="GO" id="GO:0016798">
    <property type="term" value="F:hydrolase activity, acting on glycosyl bonds"/>
    <property type="evidence" value="ECO:0007669"/>
    <property type="project" value="UniProtKB-KW"/>
</dbReference>
<accession>A0A6N9VCU6</accession>
<keyword evidence="2" id="KW-0378">Hydrolase</keyword>
<sequence>MSDASSTLVPSPASGGLLASLDPLLRPWLPRQRWFAG</sequence>
<dbReference type="AlphaFoldDB" id="A0A6N9VCU6"/>
<evidence type="ECO:0000313" key="2">
    <source>
        <dbReference type="EMBL" id="NEB70714.1"/>
    </source>
</evidence>
<comment type="caution">
    <text evidence="2">The sequence shown here is derived from an EMBL/GenBank/DDBJ whole genome shotgun (WGS) entry which is preliminary data.</text>
</comment>
<proteinExistence type="predicted"/>
<gene>
    <name evidence="2" type="ORF">G3I39_27170</name>
</gene>
<name>A0A6N9VCU6_STRMI</name>
<keyword evidence="2" id="KW-0326">Glycosidase</keyword>
<feature type="non-terminal residue" evidence="2">
    <location>
        <position position="37"/>
    </location>
</feature>
<dbReference type="EMBL" id="JAAGME010001120">
    <property type="protein sequence ID" value="NEB70714.1"/>
    <property type="molecule type" value="Genomic_DNA"/>
</dbReference>
<protein>
    <submittedName>
        <fullName evidence="2">Glycosidase</fullName>
    </submittedName>
</protein>
<evidence type="ECO:0000256" key="1">
    <source>
        <dbReference type="SAM" id="MobiDB-lite"/>
    </source>
</evidence>
<feature type="region of interest" description="Disordered" evidence="1">
    <location>
        <begin position="1"/>
        <end position="20"/>
    </location>
</feature>
<evidence type="ECO:0000313" key="3">
    <source>
        <dbReference type="Proteomes" id="UP000471648"/>
    </source>
</evidence>